<dbReference type="InterPro" id="IPR002589">
    <property type="entry name" value="Macro_dom"/>
</dbReference>
<evidence type="ECO:0000259" key="4">
    <source>
        <dbReference type="PROSITE" id="PS51154"/>
    </source>
</evidence>
<gene>
    <name evidence="5" type="ORF">GCM10022378_00900</name>
</gene>
<dbReference type="Pfam" id="PF01661">
    <property type="entry name" value="Macro"/>
    <property type="match status" value="1"/>
</dbReference>
<evidence type="ECO:0000313" key="6">
    <source>
        <dbReference type="Proteomes" id="UP001500920"/>
    </source>
</evidence>
<dbReference type="PANTHER" id="PTHR11106">
    <property type="entry name" value="GANGLIOSIDE INDUCED DIFFERENTIATION ASSOCIATED PROTEIN 2-RELATED"/>
    <property type="match status" value="1"/>
</dbReference>
<dbReference type="RefSeq" id="WP_344700651.1">
    <property type="nucleotide sequence ID" value="NZ_BAABCK010000002.1"/>
</dbReference>
<reference evidence="6" key="1">
    <citation type="journal article" date="2019" name="Int. J. Syst. Evol. Microbiol.">
        <title>The Global Catalogue of Microorganisms (GCM) 10K type strain sequencing project: providing services to taxonomists for standard genome sequencing and annotation.</title>
        <authorList>
            <consortium name="The Broad Institute Genomics Platform"/>
            <consortium name="The Broad Institute Genome Sequencing Center for Infectious Disease"/>
            <person name="Wu L."/>
            <person name="Ma J."/>
        </authorList>
    </citation>
    <scope>NUCLEOTIDE SEQUENCE [LARGE SCALE GENOMIC DNA]</scope>
    <source>
        <strain evidence="6">JCM 16981</strain>
    </source>
</reference>
<dbReference type="SMART" id="SM00506">
    <property type="entry name" value="A1pp"/>
    <property type="match status" value="1"/>
</dbReference>
<dbReference type="PROSITE" id="PS51154">
    <property type="entry name" value="MACRO"/>
    <property type="match status" value="1"/>
</dbReference>
<comment type="catalytic activity">
    <reaction evidence="2">
        <text>4-O-(ADP-D-ribosyl)-L-aspartyl-[protein] + H2O = L-aspartyl-[protein] + ADP-D-ribose + H(+)</text>
        <dbReference type="Rhea" id="RHEA:54428"/>
        <dbReference type="Rhea" id="RHEA-COMP:9867"/>
        <dbReference type="Rhea" id="RHEA-COMP:13832"/>
        <dbReference type="ChEBI" id="CHEBI:15377"/>
        <dbReference type="ChEBI" id="CHEBI:15378"/>
        <dbReference type="ChEBI" id="CHEBI:29961"/>
        <dbReference type="ChEBI" id="CHEBI:57967"/>
        <dbReference type="ChEBI" id="CHEBI:138102"/>
    </reaction>
    <physiologicalReaction direction="left-to-right" evidence="2">
        <dbReference type="Rhea" id="RHEA:54429"/>
    </physiologicalReaction>
</comment>
<protein>
    <recommendedName>
        <fullName evidence="1">Protein-ADP-ribose hydrolase</fullName>
    </recommendedName>
</protein>
<organism evidence="5 6">
    <name type="scientific">Salinicoccus jeotgali</name>
    <dbReference type="NCBI Taxonomy" id="381634"/>
    <lineage>
        <taxon>Bacteria</taxon>
        <taxon>Bacillati</taxon>
        <taxon>Bacillota</taxon>
        <taxon>Bacilli</taxon>
        <taxon>Bacillales</taxon>
        <taxon>Staphylococcaceae</taxon>
        <taxon>Salinicoccus</taxon>
    </lineage>
</organism>
<dbReference type="EMBL" id="BAABCK010000002">
    <property type="protein sequence ID" value="GAA3713909.1"/>
    <property type="molecule type" value="Genomic_DNA"/>
</dbReference>
<evidence type="ECO:0000256" key="2">
    <source>
        <dbReference type="ARBA" id="ARBA00048482"/>
    </source>
</evidence>
<dbReference type="PANTHER" id="PTHR11106:SF27">
    <property type="entry name" value="MACRO DOMAIN-CONTAINING PROTEIN"/>
    <property type="match status" value="1"/>
</dbReference>
<dbReference type="InterPro" id="IPR043472">
    <property type="entry name" value="Macro_dom-like"/>
</dbReference>
<keyword evidence="5" id="KW-0378">Hydrolase</keyword>
<proteinExistence type="inferred from homology"/>
<keyword evidence="6" id="KW-1185">Reference proteome</keyword>
<comment type="similarity">
    <text evidence="3">Belongs to the MacroD-type family. Zn-Macro subfamily.</text>
</comment>
<dbReference type="Proteomes" id="UP001500920">
    <property type="component" value="Unassembled WGS sequence"/>
</dbReference>
<dbReference type="NCBIfam" id="NF003163">
    <property type="entry name" value="PRK04143.1"/>
    <property type="match status" value="1"/>
</dbReference>
<name>A0ABP7E406_9STAP</name>
<dbReference type="CDD" id="cd02908">
    <property type="entry name" value="Macro_OAADPr_deacetylase"/>
    <property type="match status" value="1"/>
</dbReference>
<comment type="caution">
    <text evidence="5">The sequence shown here is derived from an EMBL/GenBank/DDBJ whole genome shotgun (WGS) entry which is preliminary data.</text>
</comment>
<feature type="domain" description="Macro" evidence="4">
    <location>
        <begin position="107"/>
        <end position="299"/>
    </location>
</feature>
<evidence type="ECO:0000256" key="1">
    <source>
        <dbReference type="ARBA" id="ARBA00018852"/>
    </source>
</evidence>
<dbReference type="SUPFAM" id="SSF52949">
    <property type="entry name" value="Macro domain-like"/>
    <property type="match status" value="1"/>
</dbReference>
<dbReference type="Gene3D" id="3.40.220.10">
    <property type="entry name" value="Leucine Aminopeptidase, subunit E, domain 1"/>
    <property type="match status" value="1"/>
</dbReference>
<accession>A0ABP7E406</accession>
<dbReference type="GO" id="GO:0016787">
    <property type="term" value="F:hydrolase activity"/>
    <property type="evidence" value="ECO:0007669"/>
    <property type="project" value="UniProtKB-KW"/>
</dbReference>
<evidence type="ECO:0000256" key="3">
    <source>
        <dbReference type="ARBA" id="ARBA00093459"/>
    </source>
</evidence>
<sequence length="299" mass="33787">MANINIDNYKKAIRLEEPFAPTMSDIDDKTVLAERVLLMLRNEKAGTQDIDIPEDYTAQRKLIRALLNIRQPLPLDKEMMQLLDKLLHIEKEEKEKTSPESIRNIQSDFPKTRFKEADKMALWQGDITNIEADAIVNAANEKLLGCMQPLHGCIDNVIHSAAGPMLRDDGAEIIHRQKTDEEAGNAKITRGYHLPAKYVIHTVGPALSDGEEVSARHETTLVSSYRSCLDIAQEKGDVKTLVFPAISTGEFNFPEERAAEIAVWTVDEWLKTHEHHFTKVIFNVFTEADRAIYEAVLNA</sequence>
<evidence type="ECO:0000313" key="5">
    <source>
        <dbReference type="EMBL" id="GAA3713909.1"/>
    </source>
</evidence>